<dbReference type="EMBL" id="CP036291">
    <property type="protein sequence ID" value="QDU89823.1"/>
    <property type="molecule type" value="Genomic_DNA"/>
</dbReference>
<evidence type="ECO:0000259" key="2">
    <source>
        <dbReference type="Pfam" id="PF12146"/>
    </source>
</evidence>
<keyword evidence="3" id="KW-0378">Hydrolase</keyword>
<protein>
    <submittedName>
        <fullName evidence="3">Alpha/beta hydrolase family protein</fullName>
    </submittedName>
</protein>
<feature type="chain" id="PRO_5021967028" evidence="1">
    <location>
        <begin position="26"/>
        <end position="290"/>
    </location>
</feature>
<feature type="domain" description="Serine aminopeptidase S33" evidence="2">
    <location>
        <begin position="73"/>
        <end position="160"/>
    </location>
</feature>
<dbReference type="Pfam" id="PF12146">
    <property type="entry name" value="Hydrolase_4"/>
    <property type="match status" value="1"/>
</dbReference>
<gene>
    <name evidence="3" type="ORF">Pla175_32190</name>
</gene>
<organism evidence="3 4">
    <name type="scientific">Pirellulimonas nuda</name>
    <dbReference type="NCBI Taxonomy" id="2528009"/>
    <lineage>
        <taxon>Bacteria</taxon>
        <taxon>Pseudomonadati</taxon>
        <taxon>Planctomycetota</taxon>
        <taxon>Planctomycetia</taxon>
        <taxon>Pirellulales</taxon>
        <taxon>Lacipirellulaceae</taxon>
        <taxon>Pirellulimonas</taxon>
    </lineage>
</organism>
<dbReference type="InterPro" id="IPR029058">
    <property type="entry name" value="AB_hydrolase_fold"/>
</dbReference>
<name>A0A518DED0_9BACT</name>
<dbReference type="InterPro" id="IPR052920">
    <property type="entry name" value="DNA-binding_regulatory"/>
</dbReference>
<dbReference type="Gene3D" id="3.40.50.1820">
    <property type="entry name" value="alpha/beta hydrolase"/>
    <property type="match status" value="1"/>
</dbReference>
<evidence type="ECO:0000313" key="3">
    <source>
        <dbReference type="EMBL" id="QDU89823.1"/>
    </source>
</evidence>
<keyword evidence="1" id="KW-0732">Signal</keyword>
<sequence precursor="true">MKPRRYRRCVAVVALVLMLSFAVGAWVVGGSLVAAANRPVGPPPADLPVETLRIASSSGSELAAWLVPADGATATVVLLHPIRGDRRSMLGRAALLHEAGFAVLMIDFQAHGESAGERLTLGHLEKLDVRAAVAFVRLRSPGHQIGVVGRSLGGASALLASPLGVDAMVVESVYPTVADAVYDRVGMRLGVGRYAVAPALLCQLGPRLGVTPADLRPIDFVDDAGCPILIAAGDRDLHTPIDETRRLFEAARDPKQLVVFRGAGHVDLLEYDPQAYRDEILPFLQAKLIK</sequence>
<keyword evidence="4" id="KW-1185">Reference proteome</keyword>
<dbReference type="SUPFAM" id="SSF53474">
    <property type="entry name" value="alpha/beta-Hydrolases"/>
    <property type="match status" value="1"/>
</dbReference>
<evidence type="ECO:0000256" key="1">
    <source>
        <dbReference type="SAM" id="SignalP"/>
    </source>
</evidence>
<dbReference type="PANTHER" id="PTHR43358">
    <property type="entry name" value="ALPHA/BETA-HYDROLASE"/>
    <property type="match status" value="1"/>
</dbReference>
<dbReference type="GO" id="GO:0016787">
    <property type="term" value="F:hydrolase activity"/>
    <property type="evidence" value="ECO:0007669"/>
    <property type="project" value="UniProtKB-KW"/>
</dbReference>
<feature type="signal peptide" evidence="1">
    <location>
        <begin position="1"/>
        <end position="25"/>
    </location>
</feature>
<dbReference type="InterPro" id="IPR022742">
    <property type="entry name" value="Hydrolase_4"/>
</dbReference>
<dbReference type="AlphaFoldDB" id="A0A518DED0"/>
<accession>A0A518DED0</accession>
<dbReference type="OrthoDB" id="9776685at2"/>
<dbReference type="PANTHER" id="PTHR43358:SF4">
    <property type="entry name" value="ALPHA_BETA HYDROLASE FOLD-1 DOMAIN-CONTAINING PROTEIN"/>
    <property type="match status" value="1"/>
</dbReference>
<proteinExistence type="predicted"/>
<reference evidence="3 4" key="1">
    <citation type="submission" date="2019-02" db="EMBL/GenBank/DDBJ databases">
        <title>Deep-cultivation of Planctomycetes and their phenomic and genomic characterization uncovers novel biology.</title>
        <authorList>
            <person name="Wiegand S."/>
            <person name="Jogler M."/>
            <person name="Boedeker C."/>
            <person name="Pinto D."/>
            <person name="Vollmers J."/>
            <person name="Rivas-Marin E."/>
            <person name="Kohn T."/>
            <person name="Peeters S.H."/>
            <person name="Heuer A."/>
            <person name="Rast P."/>
            <person name="Oberbeckmann S."/>
            <person name="Bunk B."/>
            <person name="Jeske O."/>
            <person name="Meyerdierks A."/>
            <person name="Storesund J.E."/>
            <person name="Kallscheuer N."/>
            <person name="Luecker S."/>
            <person name="Lage O.M."/>
            <person name="Pohl T."/>
            <person name="Merkel B.J."/>
            <person name="Hornburger P."/>
            <person name="Mueller R.-W."/>
            <person name="Bruemmer F."/>
            <person name="Labrenz M."/>
            <person name="Spormann A.M."/>
            <person name="Op den Camp H."/>
            <person name="Overmann J."/>
            <person name="Amann R."/>
            <person name="Jetten M.S.M."/>
            <person name="Mascher T."/>
            <person name="Medema M.H."/>
            <person name="Devos D.P."/>
            <person name="Kaster A.-K."/>
            <person name="Ovreas L."/>
            <person name="Rohde M."/>
            <person name="Galperin M.Y."/>
            <person name="Jogler C."/>
        </authorList>
    </citation>
    <scope>NUCLEOTIDE SEQUENCE [LARGE SCALE GENOMIC DNA]</scope>
    <source>
        <strain evidence="3 4">Pla175</strain>
    </source>
</reference>
<dbReference type="Proteomes" id="UP000317429">
    <property type="component" value="Chromosome"/>
</dbReference>
<dbReference type="KEGG" id="pnd:Pla175_32190"/>
<dbReference type="RefSeq" id="WP_145287081.1">
    <property type="nucleotide sequence ID" value="NZ_CP036291.1"/>
</dbReference>
<evidence type="ECO:0000313" key="4">
    <source>
        <dbReference type="Proteomes" id="UP000317429"/>
    </source>
</evidence>